<feature type="compositionally biased region" description="Basic and acidic residues" evidence="1">
    <location>
        <begin position="760"/>
        <end position="769"/>
    </location>
</feature>
<feature type="compositionally biased region" description="Low complexity" evidence="1">
    <location>
        <begin position="402"/>
        <end position="413"/>
    </location>
</feature>
<dbReference type="EMBL" id="KV875096">
    <property type="protein sequence ID" value="OIW30508.1"/>
    <property type="molecule type" value="Genomic_DNA"/>
</dbReference>
<feature type="compositionally biased region" description="Polar residues" evidence="1">
    <location>
        <begin position="364"/>
        <end position="375"/>
    </location>
</feature>
<feature type="compositionally biased region" description="Polar residues" evidence="1">
    <location>
        <begin position="440"/>
        <end position="469"/>
    </location>
</feature>
<gene>
    <name evidence="2" type="ORF">CONLIGDRAFT_282076</name>
</gene>
<feature type="region of interest" description="Disordered" evidence="1">
    <location>
        <begin position="400"/>
        <end position="420"/>
    </location>
</feature>
<dbReference type="OrthoDB" id="10614128at2759"/>
<evidence type="ECO:0000313" key="2">
    <source>
        <dbReference type="EMBL" id="OIW30508.1"/>
    </source>
</evidence>
<feature type="region of interest" description="Disordered" evidence="1">
    <location>
        <begin position="434"/>
        <end position="469"/>
    </location>
</feature>
<feature type="region of interest" description="Disordered" evidence="1">
    <location>
        <begin position="159"/>
        <end position="280"/>
    </location>
</feature>
<feature type="region of interest" description="Disordered" evidence="1">
    <location>
        <begin position="341"/>
        <end position="378"/>
    </location>
</feature>
<feature type="compositionally biased region" description="Basic and acidic residues" evidence="1">
    <location>
        <begin position="1"/>
        <end position="12"/>
    </location>
</feature>
<dbReference type="Proteomes" id="UP000182658">
    <property type="component" value="Unassembled WGS sequence"/>
</dbReference>
<feature type="compositionally biased region" description="Low complexity" evidence="1">
    <location>
        <begin position="206"/>
        <end position="224"/>
    </location>
</feature>
<dbReference type="InParanoid" id="A0A1J7JMG5"/>
<reference evidence="2 3" key="1">
    <citation type="submission" date="2016-10" db="EMBL/GenBank/DDBJ databases">
        <title>Draft genome sequence of Coniochaeta ligniaria NRRL30616, a lignocellulolytic fungus for bioabatement of inhibitors in plant biomass hydrolysates.</title>
        <authorList>
            <consortium name="DOE Joint Genome Institute"/>
            <person name="Jimenez D.J."/>
            <person name="Hector R.E."/>
            <person name="Riley R."/>
            <person name="Sun H."/>
            <person name="Grigoriev I.V."/>
            <person name="Van Elsas J.D."/>
            <person name="Nichols N.N."/>
        </authorList>
    </citation>
    <scope>NUCLEOTIDE SEQUENCE [LARGE SCALE GENOMIC DNA]</scope>
    <source>
        <strain evidence="2 3">NRRL 30616</strain>
    </source>
</reference>
<protein>
    <submittedName>
        <fullName evidence="2">Uncharacterized protein</fullName>
    </submittedName>
</protein>
<feature type="compositionally biased region" description="Low complexity" evidence="1">
    <location>
        <begin position="22"/>
        <end position="83"/>
    </location>
</feature>
<feature type="region of interest" description="Disordered" evidence="1">
    <location>
        <begin position="1"/>
        <end position="103"/>
    </location>
</feature>
<feature type="region of interest" description="Disordered" evidence="1">
    <location>
        <begin position="733"/>
        <end position="801"/>
    </location>
</feature>
<organism evidence="2 3">
    <name type="scientific">Coniochaeta ligniaria NRRL 30616</name>
    <dbReference type="NCBI Taxonomy" id="1408157"/>
    <lineage>
        <taxon>Eukaryota</taxon>
        <taxon>Fungi</taxon>
        <taxon>Dikarya</taxon>
        <taxon>Ascomycota</taxon>
        <taxon>Pezizomycotina</taxon>
        <taxon>Sordariomycetes</taxon>
        <taxon>Sordariomycetidae</taxon>
        <taxon>Coniochaetales</taxon>
        <taxon>Coniochaetaceae</taxon>
        <taxon>Coniochaeta</taxon>
    </lineage>
</organism>
<proteinExistence type="predicted"/>
<feature type="region of interest" description="Disordered" evidence="1">
    <location>
        <begin position="497"/>
        <end position="518"/>
    </location>
</feature>
<dbReference type="AlphaFoldDB" id="A0A1J7JMG5"/>
<evidence type="ECO:0000256" key="1">
    <source>
        <dbReference type="SAM" id="MobiDB-lite"/>
    </source>
</evidence>
<accession>A0A1J7JMG5</accession>
<sequence length="801" mass="87012">MTSPGKSREKIPSTDMTPSKGSSTTQPPSQQRPSQQRPSQQRPSQQRPTQQPHAQQPNTQQPQSQTPSSQGNNFNPGTSSSRPGPGPPARHAPTSSQGPVGGHVPYATPSQLYYQNYYGYYPQYPAQQYFRGPYQYGQGQPWLTPHPSFGVYHPYHTGGMQSNRAPRPYYPPHRSFGTHQDETPTKTGPSAKVKANRPSSTQTPPVAAAADEAVAAGEGNAAAHADAETKSASDTAVRETTGLDTEVIESILADKAGDSNKASDGNEAGDSSGGSVPASLIPHAEVGARPAAVQLGGGVSDTLEHAQEAEGQQSQRKSVRRASDVQVALPQLSLLFGPKAAASEIEEEKDEDGKPEKSAFPSGTGPSANQKTSRIINPPPGFHGHQPVTIHARAPTQYRVPTASTTAQSQQSTKPLSAQSEGLLRLLTFKPASRFEDVRTPQTTPNQAQKASQLLKQPESSTDTMDSQQQPVYAGLTARAKIDSSFPDFQCFNTKQFPKSSQMQQPSNADGPSTSGQQTAGLVEAASTTTGGQAQPIMQAKWDATTNTWISPLADLVGKSDDVAVDRLPWELMKVYYPNGPPRHMGRYIPMPDNWQEQHLRNLRTTTAGMTPEEQARYQAKVEKIFNSTSRFFGMTQAEMVEDVNLRYIFACYLSDLGITRAEFDREYNRYADPLDSPLVPGKYSNMTLEDVMKMRPHEVVEPMLNMAFRNLLLFRAEGAMPEGHQTWRSMYTSDHPAIKPKPKPSSFGVIGDGRPSKGKGKEVARSADEGDEGESSTANATRGGKKPEERMHLPGYPYGR</sequence>
<evidence type="ECO:0000313" key="3">
    <source>
        <dbReference type="Proteomes" id="UP000182658"/>
    </source>
</evidence>
<keyword evidence="3" id="KW-1185">Reference proteome</keyword>
<name>A0A1J7JMG5_9PEZI</name>